<dbReference type="Proteomes" id="UP000003227">
    <property type="component" value="Unassembled WGS sequence"/>
</dbReference>
<dbReference type="HOGENOM" id="CLU_3274185_0_0_9"/>
<protein>
    <submittedName>
        <fullName evidence="1">Uncharacterized protein</fullName>
    </submittedName>
</protein>
<sequence length="41" mass="5185">MTVSKNKDYFKWSILKKEPYYEYNVRKSFERLKKIEVQYGF</sequence>
<organism evidence="1 2">
    <name type="scientific">Clostridioides difficile NAP08</name>
    <dbReference type="NCBI Taxonomy" id="525259"/>
    <lineage>
        <taxon>Bacteria</taxon>
        <taxon>Bacillati</taxon>
        <taxon>Bacillota</taxon>
        <taxon>Clostridia</taxon>
        <taxon>Peptostreptococcales</taxon>
        <taxon>Peptostreptococcaceae</taxon>
        <taxon>Clostridioides</taxon>
    </lineage>
</organism>
<reference evidence="1 2" key="1">
    <citation type="submission" date="2010-05" db="EMBL/GenBank/DDBJ databases">
        <authorList>
            <person name="Qin X."/>
            <person name="Bachman B."/>
            <person name="Battles P."/>
            <person name="Bell A."/>
            <person name="Bess C."/>
            <person name="Bickham C."/>
            <person name="Chaboub L."/>
            <person name="Chen D."/>
            <person name="Coyle M."/>
            <person name="Deiros D.R."/>
            <person name="Dinh H."/>
            <person name="Forbes L."/>
            <person name="Fowler G."/>
            <person name="Francisco L."/>
            <person name="Fu Q."/>
            <person name="Gubbala S."/>
            <person name="Hale W."/>
            <person name="Han Y."/>
            <person name="Hemphill L."/>
            <person name="Highlander S.K."/>
            <person name="Hirani K."/>
            <person name="Hogues M."/>
            <person name="Jackson L."/>
            <person name="Jakkamsetti A."/>
            <person name="Javaid M."/>
            <person name="Jiang H."/>
            <person name="Korchina V."/>
            <person name="Kovar C."/>
            <person name="Lara F."/>
            <person name="Lee S."/>
            <person name="Mata R."/>
            <person name="Mathew T."/>
            <person name="Moen C."/>
            <person name="Morales K."/>
            <person name="Munidasa M."/>
            <person name="Nazareth L."/>
            <person name="Ngo R."/>
            <person name="Nguyen L."/>
            <person name="Okwuonu G."/>
            <person name="Ongeri F."/>
            <person name="Patil S."/>
            <person name="Petrosino J."/>
            <person name="Pham C."/>
            <person name="Pham P."/>
            <person name="Pu L.-L."/>
            <person name="Puazo M."/>
            <person name="Raj R."/>
            <person name="Reid J."/>
            <person name="Rouhana J."/>
            <person name="Saada N."/>
            <person name="Shang Y."/>
            <person name="Simmons D."/>
            <person name="Thornton R."/>
            <person name="Warren J."/>
            <person name="Weissenberger G."/>
            <person name="Zhang J."/>
            <person name="Zhang L."/>
            <person name="Zhou C."/>
            <person name="Zhu D."/>
            <person name="Muzny D."/>
            <person name="Worley K."/>
            <person name="Gibbs R."/>
        </authorList>
    </citation>
    <scope>NUCLEOTIDE SEQUENCE [LARGE SCALE GENOMIC DNA]</scope>
    <source>
        <strain evidence="1 2">NAP08</strain>
    </source>
</reference>
<name>D5Q0N8_CLODI</name>
<comment type="caution">
    <text evidence="1">The sequence shown here is derived from an EMBL/GenBank/DDBJ whole genome shotgun (WGS) entry which is preliminary data.</text>
</comment>
<accession>D5Q0N8</accession>
<proteinExistence type="predicted"/>
<evidence type="ECO:0000313" key="1">
    <source>
        <dbReference type="EMBL" id="EFH08604.1"/>
    </source>
</evidence>
<dbReference type="EMBL" id="ADNX01000011">
    <property type="protein sequence ID" value="EFH08604.1"/>
    <property type="molecule type" value="Genomic_DNA"/>
</dbReference>
<evidence type="ECO:0000313" key="2">
    <source>
        <dbReference type="Proteomes" id="UP000003227"/>
    </source>
</evidence>
<gene>
    <name evidence="1" type="ORF">HMPREF0220_0470</name>
</gene>
<dbReference type="AlphaFoldDB" id="D5Q0N8"/>